<name>A0AAX6HFM3_IRIPA</name>
<dbReference type="AlphaFoldDB" id="A0AAX6HFM3"/>
<evidence type="ECO:0000313" key="1">
    <source>
        <dbReference type="EMBL" id="KAJ6839839.1"/>
    </source>
</evidence>
<protein>
    <submittedName>
        <fullName evidence="1">Uncharacterized protein</fullName>
    </submittedName>
</protein>
<dbReference type="EMBL" id="JANAVB010009599">
    <property type="protein sequence ID" value="KAJ6839839.1"/>
    <property type="molecule type" value="Genomic_DNA"/>
</dbReference>
<accession>A0AAX6HFM3</accession>
<reference evidence="1" key="1">
    <citation type="journal article" date="2023" name="GigaByte">
        <title>Genome assembly of the bearded iris, Iris pallida Lam.</title>
        <authorList>
            <person name="Bruccoleri R.E."/>
            <person name="Oakeley E.J."/>
            <person name="Faust A.M.E."/>
            <person name="Altorfer M."/>
            <person name="Dessus-Babus S."/>
            <person name="Burckhardt D."/>
            <person name="Oertli M."/>
            <person name="Naumann U."/>
            <person name="Petersen F."/>
            <person name="Wong J."/>
        </authorList>
    </citation>
    <scope>NUCLEOTIDE SEQUENCE</scope>
    <source>
        <strain evidence="1">GSM-AAB239-AS_SAM_17_03QT</strain>
    </source>
</reference>
<comment type="caution">
    <text evidence="1">The sequence shown here is derived from an EMBL/GenBank/DDBJ whole genome shotgun (WGS) entry which is preliminary data.</text>
</comment>
<organism evidence="1 2">
    <name type="scientific">Iris pallida</name>
    <name type="common">Sweet iris</name>
    <dbReference type="NCBI Taxonomy" id="29817"/>
    <lineage>
        <taxon>Eukaryota</taxon>
        <taxon>Viridiplantae</taxon>
        <taxon>Streptophyta</taxon>
        <taxon>Embryophyta</taxon>
        <taxon>Tracheophyta</taxon>
        <taxon>Spermatophyta</taxon>
        <taxon>Magnoliopsida</taxon>
        <taxon>Liliopsida</taxon>
        <taxon>Asparagales</taxon>
        <taxon>Iridaceae</taxon>
        <taxon>Iridoideae</taxon>
        <taxon>Irideae</taxon>
        <taxon>Iris</taxon>
    </lineage>
</organism>
<evidence type="ECO:0000313" key="2">
    <source>
        <dbReference type="Proteomes" id="UP001140949"/>
    </source>
</evidence>
<gene>
    <name evidence="1" type="ORF">M6B38_311765</name>
</gene>
<sequence>MAVEELMTGQIDQSPARIKVVERPQSLERWRYSLEDARPTEVTEAVEFGHGRRRQG</sequence>
<keyword evidence="2" id="KW-1185">Reference proteome</keyword>
<dbReference type="Proteomes" id="UP001140949">
    <property type="component" value="Unassembled WGS sequence"/>
</dbReference>
<reference evidence="1" key="2">
    <citation type="submission" date="2023-04" db="EMBL/GenBank/DDBJ databases">
        <authorList>
            <person name="Bruccoleri R.E."/>
            <person name="Oakeley E.J."/>
            <person name="Faust A.-M."/>
            <person name="Dessus-Babus S."/>
            <person name="Altorfer M."/>
            <person name="Burckhardt D."/>
            <person name="Oertli M."/>
            <person name="Naumann U."/>
            <person name="Petersen F."/>
            <person name="Wong J."/>
        </authorList>
    </citation>
    <scope>NUCLEOTIDE SEQUENCE</scope>
    <source>
        <strain evidence="1">GSM-AAB239-AS_SAM_17_03QT</strain>
        <tissue evidence="1">Leaf</tissue>
    </source>
</reference>
<proteinExistence type="predicted"/>